<dbReference type="InterPro" id="IPR004364">
    <property type="entry name" value="Aa-tRNA-synt_II"/>
</dbReference>
<dbReference type="Proteomes" id="UP000001611">
    <property type="component" value="Chromosome 1"/>
</dbReference>
<dbReference type="STRING" id="498257.G2WSD6"/>
<feature type="compositionally biased region" description="Basic and acidic residues" evidence="10">
    <location>
        <begin position="30"/>
        <end position="50"/>
    </location>
</feature>
<dbReference type="SUPFAM" id="SSF50249">
    <property type="entry name" value="Nucleic acid-binding proteins"/>
    <property type="match status" value="1"/>
</dbReference>
<dbReference type="PANTHER" id="PTHR42918:SF9">
    <property type="entry name" value="LYSINE--TRNA LIGASE"/>
    <property type="match status" value="1"/>
</dbReference>
<dbReference type="CDD" id="cd04322">
    <property type="entry name" value="LysRS_N"/>
    <property type="match status" value="1"/>
</dbReference>
<dbReference type="GO" id="GO:0004824">
    <property type="term" value="F:lysine-tRNA ligase activity"/>
    <property type="evidence" value="ECO:0007669"/>
    <property type="project" value="UniProtKB-EC"/>
</dbReference>
<dbReference type="EC" id="6.1.1.6" evidence="2"/>
<protein>
    <recommendedName>
        <fullName evidence="2">lysine--tRNA ligase</fullName>
        <ecNumber evidence="2">6.1.1.6</ecNumber>
    </recommendedName>
    <alternativeName>
        <fullName evidence="8">Lysyl-tRNA synthetase</fullName>
    </alternativeName>
</protein>
<dbReference type="eggNOG" id="KOG1885">
    <property type="taxonomic scope" value="Eukaryota"/>
</dbReference>
<evidence type="ECO:0000256" key="9">
    <source>
        <dbReference type="ARBA" id="ARBA00048573"/>
    </source>
</evidence>
<dbReference type="PANTHER" id="PTHR42918">
    <property type="entry name" value="LYSYL-TRNA SYNTHETASE"/>
    <property type="match status" value="1"/>
</dbReference>
<dbReference type="GO" id="GO:0005524">
    <property type="term" value="F:ATP binding"/>
    <property type="evidence" value="ECO:0007669"/>
    <property type="project" value="UniProtKB-KW"/>
</dbReference>
<evidence type="ECO:0000313" key="12">
    <source>
        <dbReference type="EMBL" id="EGY17857.1"/>
    </source>
</evidence>
<feature type="region of interest" description="Disordered" evidence="10">
    <location>
        <begin position="1"/>
        <end position="71"/>
    </location>
</feature>
<evidence type="ECO:0000256" key="7">
    <source>
        <dbReference type="ARBA" id="ARBA00023146"/>
    </source>
</evidence>
<evidence type="ECO:0000313" key="13">
    <source>
        <dbReference type="Proteomes" id="UP000001611"/>
    </source>
</evidence>
<dbReference type="OMA" id="DFRNEGM"/>
<dbReference type="InterPro" id="IPR004365">
    <property type="entry name" value="NA-bd_OB_tRNA"/>
</dbReference>
<keyword evidence="7" id="KW-0030">Aminoacyl-tRNA synthetase</keyword>
<keyword evidence="13" id="KW-1185">Reference proteome</keyword>
<evidence type="ECO:0000256" key="6">
    <source>
        <dbReference type="ARBA" id="ARBA00022917"/>
    </source>
</evidence>
<dbReference type="EMBL" id="DS572696">
    <property type="protein sequence ID" value="EGY17857.1"/>
    <property type="molecule type" value="Genomic_DNA"/>
</dbReference>
<evidence type="ECO:0000256" key="1">
    <source>
        <dbReference type="ARBA" id="ARBA00008226"/>
    </source>
</evidence>
<keyword evidence="5" id="KW-0067">ATP-binding</keyword>
<comment type="catalytic activity">
    <reaction evidence="9">
        <text>tRNA(Lys) + L-lysine + ATP = L-lysyl-tRNA(Lys) + AMP + diphosphate</text>
        <dbReference type="Rhea" id="RHEA:20792"/>
        <dbReference type="Rhea" id="RHEA-COMP:9696"/>
        <dbReference type="Rhea" id="RHEA-COMP:9697"/>
        <dbReference type="ChEBI" id="CHEBI:30616"/>
        <dbReference type="ChEBI" id="CHEBI:32551"/>
        <dbReference type="ChEBI" id="CHEBI:33019"/>
        <dbReference type="ChEBI" id="CHEBI:78442"/>
        <dbReference type="ChEBI" id="CHEBI:78529"/>
        <dbReference type="ChEBI" id="CHEBI:456215"/>
        <dbReference type="EC" id="6.1.1.6"/>
    </reaction>
</comment>
<dbReference type="Pfam" id="PF01336">
    <property type="entry name" value="tRNA_anti-codon"/>
    <property type="match status" value="1"/>
</dbReference>
<sequence>MADSSAPAPAPPTEAVANMHLDSVTGEMVSKSELKKRQKNRERDAKKAEKAAAAPPKPVAAKKDNAEADEKALDPRQYFEIRSRAINKCASPPSLSTSELRLLTSPGCARTSLPTLTPTIDYDVRKFTTDFGHLKSGEHNKDKILRVGARIYNKRASGSKLVFYDVRVEGVKVQVMCQAQEVTGDVSFDDQHLHLRRGDIIGIVGYPGRTAPKSKLEKGEEGELSIFATEIKLLTPCLHNLPDEYYGLKDQEERFRKDFVEVETPQMNAIAGIAPELYLKELVVGGLNRVYEIGRQFRNEGLDLTHNPEFTTCEFYEAYADVYDLMNTTEDLVSGLVKHLTGGYKTQFHTQTGEVYEVNWEKPWKRFEMIPELEKQTGEKFPPSDQLHTAETNEFLRGVLKKMKLDCSPPLTNARMIDKLVGEYIEEQCVSPSFIFGHPQVMSPLAKYHRSMPGLCERFEAFVCKKEIVNAYTELNDPFDQRLRFEEQARQKDQGDDEAQMIDENFCMSLEYGLPPTAGWGMGIDRMVMFLTDHYTIREVLAFPFMKDDTQKPQPKLAAEEVGIEPLPVEGIGTSPAASWRNHMP</sequence>
<dbReference type="RefSeq" id="XP_009648720.1">
    <property type="nucleotide sequence ID" value="XM_009650425.1"/>
</dbReference>
<evidence type="ECO:0000259" key="11">
    <source>
        <dbReference type="PROSITE" id="PS50862"/>
    </source>
</evidence>
<dbReference type="GO" id="GO:0000049">
    <property type="term" value="F:tRNA binding"/>
    <property type="evidence" value="ECO:0007669"/>
    <property type="project" value="TreeGrafter"/>
</dbReference>
<dbReference type="InterPro" id="IPR045864">
    <property type="entry name" value="aa-tRNA-synth_II/BPL/LPL"/>
</dbReference>
<dbReference type="Pfam" id="PF00152">
    <property type="entry name" value="tRNA-synt_2"/>
    <property type="match status" value="1"/>
</dbReference>
<dbReference type="SUPFAM" id="SSF55681">
    <property type="entry name" value="Class II aaRS and biotin synthetases"/>
    <property type="match status" value="1"/>
</dbReference>
<dbReference type="FunFam" id="2.40.50.140:FF:000050">
    <property type="entry name" value="Lysine--tRNA ligase"/>
    <property type="match status" value="1"/>
</dbReference>
<dbReference type="GO" id="GO:0006430">
    <property type="term" value="P:lysyl-tRNA aminoacylation"/>
    <property type="evidence" value="ECO:0007669"/>
    <property type="project" value="InterPro"/>
</dbReference>
<dbReference type="InterPro" id="IPR044136">
    <property type="entry name" value="Lys-tRNA-ligase_II_N"/>
</dbReference>
<comment type="similarity">
    <text evidence="1">Belongs to the class-II aminoacyl-tRNA synthetase family.</text>
</comment>
<reference evidence="12 13" key="1">
    <citation type="submission" date="2008-03" db="EMBL/GenBank/DDBJ databases">
        <title>The Genome Sequence of Verticillium dahliae VdLs.17.</title>
        <authorList>
            <consortium name="The Broad Institute Genome Sequencing Platform"/>
            <person name="Ma L.-J.J."/>
            <person name="Klosterman S.J."/>
            <person name="Subbarao K."/>
            <person name="Dobinson K."/>
            <person name="Veronese P."/>
            <person name="Kang S."/>
            <person name="Gold S.E."/>
            <person name="Young S."/>
            <person name="Jaffe D."/>
            <person name="Gnerre S."/>
            <person name="Berlin A."/>
            <person name="Heiman D."/>
            <person name="Hepburn T."/>
            <person name="Sykes S."/>
            <person name="Alvarado L."/>
            <person name="Kodira C.D."/>
            <person name="Lander E."/>
            <person name="Galagan J."/>
            <person name="Nusbaum C."/>
            <person name="Birren B."/>
        </authorList>
    </citation>
    <scope>NUCLEOTIDE SEQUENCE [LARGE SCALE GENOMIC DNA]</scope>
    <source>
        <strain evidence="13">VdLs.17 / ATCC MYA-4575 / FGSC 10137</strain>
    </source>
</reference>
<dbReference type="AlphaFoldDB" id="G2WSD6"/>
<dbReference type="Gene3D" id="3.30.930.10">
    <property type="entry name" value="Bira Bifunctional Protein, Domain 2"/>
    <property type="match status" value="1"/>
</dbReference>
<evidence type="ECO:0000256" key="3">
    <source>
        <dbReference type="ARBA" id="ARBA00022598"/>
    </source>
</evidence>
<dbReference type="OrthoDB" id="21243at2759"/>
<dbReference type="PRINTS" id="PR00982">
    <property type="entry name" value="TRNASYNTHLYS"/>
</dbReference>
<dbReference type="HOGENOM" id="CLU_008255_6_0_1"/>
<evidence type="ECO:0000256" key="4">
    <source>
        <dbReference type="ARBA" id="ARBA00022741"/>
    </source>
</evidence>
<name>G2WSD6_VERDV</name>
<keyword evidence="4" id="KW-0547">Nucleotide-binding</keyword>
<keyword evidence="3" id="KW-0436">Ligase</keyword>
<dbReference type="InterPro" id="IPR006195">
    <property type="entry name" value="aa-tRNA-synth_II"/>
</dbReference>
<dbReference type="Gene3D" id="2.40.50.140">
    <property type="entry name" value="Nucleic acid-binding proteins"/>
    <property type="match status" value="1"/>
</dbReference>
<dbReference type="InterPro" id="IPR012340">
    <property type="entry name" value="NA-bd_OB-fold"/>
</dbReference>
<evidence type="ECO:0000256" key="8">
    <source>
        <dbReference type="ARBA" id="ARBA00030563"/>
    </source>
</evidence>
<evidence type="ECO:0000256" key="5">
    <source>
        <dbReference type="ARBA" id="ARBA00022840"/>
    </source>
</evidence>
<dbReference type="CDD" id="cd00775">
    <property type="entry name" value="LysRS_core"/>
    <property type="match status" value="1"/>
</dbReference>
<evidence type="ECO:0000256" key="2">
    <source>
        <dbReference type="ARBA" id="ARBA00013166"/>
    </source>
</evidence>
<dbReference type="PROSITE" id="PS50862">
    <property type="entry name" value="AA_TRNA_LIGASE_II"/>
    <property type="match status" value="1"/>
</dbReference>
<feature type="compositionally biased region" description="Basic and acidic residues" evidence="10">
    <location>
        <begin position="61"/>
        <end position="71"/>
    </location>
</feature>
<dbReference type="KEGG" id="vda:VDAG_01539"/>
<dbReference type="InterPro" id="IPR018149">
    <property type="entry name" value="Lys-tRNA-synth_II_C"/>
</dbReference>
<proteinExistence type="inferred from homology"/>
<accession>G2WSD6</accession>
<dbReference type="InParanoid" id="G2WSD6"/>
<organism evidence="12 13">
    <name type="scientific">Verticillium dahliae (strain VdLs.17 / ATCC MYA-4575 / FGSC 10137)</name>
    <name type="common">Verticillium wilt</name>
    <dbReference type="NCBI Taxonomy" id="498257"/>
    <lineage>
        <taxon>Eukaryota</taxon>
        <taxon>Fungi</taxon>
        <taxon>Dikarya</taxon>
        <taxon>Ascomycota</taxon>
        <taxon>Pezizomycotina</taxon>
        <taxon>Sordariomycetes</taxon>
        <taxon>Hypocreomycetidae</taxon>
        <taxon>Glomerellales</taxon>
        <taxon>Plectosphaerellaceae</taxon>
        <taxon>Verticillium</taxon>
    </lineage>
</organism>
<evidence type="ECO:0000256" key="10">
    <source>
        <dbReference type="SAM" id="MobiDB-lite"/>
    </source>
</evidence>
<dbReference type="FunCoup" id="G2WSD6">
    <property type="interactions" value="1171"/>
</dbReference>
<gene>
    <name evidence="12" type="ORF">VDAG_01539</name>
</gene>
<dbReference type="GeneID" id="20703002"/>
<dbReference type="GO" id="GO:0005829">
    <property type="term" value="C:cytosol"/>
    <property type="evidence" value="ECO:0007669"/>
    <property type="project" value="TreeGrafter"/>
</dbReference>
<keyword evidence="6" id="KW-0648">Protein biosynthesis</keyword>
<feature type="domain" description="Aminoacyl-transfer RNA synthetases class-II family profile" evidence="11">
    <location>
        <begin position="289"/>
        <end position="544"/>
    </location>
</feature>